<dbReference type="RefSeq" id="XP_012896908.1">
    <property type="nucleotide sequence ID" value="XM_013041454.1"/>
</dbReference>
<gene>
    <name evidence="2" type="ORF">GSBLH_T00002443001</name>
</gene>
<dbReference type="InParanoid" id="D8M471"/>
<organism evidence="2">
    <name type="scientific">Blastocystis hominis</name>
    <dbReference type="NCBI Taxonomy" id="12968"/>
    <lineage>
        <taxon>Eukaryota</taxon>
        <taxon>Sar</taxon>
        <taxon>Stramenopiles</taxon>
        <taxon>Bigyra</taxon>
        <taxon>Opalozoa</taxon>
        <taxon>Opalinata</taxon>
        <taxon>Blastocystidae</taxon>
        <taxon>Blastocystis</taxon>
    </lineage>
</organism>
<dbReference type="PANTHER" id="PTHR37317">
    <property type="entry name" value="BLR8090 PROTEIN"/>
    <property type="match status" value="1"/>
</dbReference>
<sequence length="170" mass="19321">MAPQDRNGSHTSCPFCRNASVNSTNSLAALFPDIAAQWNYARNGLLTPSDVLSNYRGKVWWKCAKNPAHEWKSSVFYRTKRHGECPFCKELLHDEKSLSELCPAVAKEWNSAKNGALSPDEVSGTSDKIVWWRCEHGVEWKQTVVHRLQAFKAGRHRCELCREKMGGKEE</sequence>
<dbReference type="GeneID" id="24919611"/>
<accession>D8M471</accession>
<feature type="domain" description="Treble clef zinc finger" evidence="1">
    <location>
        <begin position="106"/>
        <end position="163"/>
    </location>
</feature>
<evidence type="ECO:0000259" key="1">
    <source>
        <dbReference type="Pfam" id="PF14311"/>
    </source>
</evidence>
<evidence type="ECO:0000313" key="3">
    <source>
        <dbReference type="Proteomes" id="UP000008312"/>
    </source>
</evidence>
<proteinExistence type="predicted"/>
<evidence type="ECO:0000313" key="2">
    <source>
        <dbReference type="EMBL" id="CBK22860.2"/>
    </source>
</evidence>
<name>D8M471_BLAHO</name>
<dbReference type="EMBL" id="FN668651">
    <property type="protein sequence ID" value="CBK22860.2"/>
    <property type="molecule type" value="Genomic_DNA"/>
</dbReference>
<reference evidence="2" key="1">
    <citation type="submission" date="2010-02" db="EMBL/GenBank/DDBJ databases">
        <title>Sequencing and annotation of the Blastocystis hominis genome.</title>
        <authorList>
            <person name="Wincker P."/>
        </authorList>
    </citation>
    <scope>NUCLEOTIDE SEQUENCE</scope>
    <source>
        <strain evidence="2">Singapore isolate B</strain>
    </source>
</reference>
<dbReference type="Proteomes" id="UP000008312">
    <property type="component" value="Unassembled WGS sequence"/>
</dbReference>
<dbReference type="InterPro" id="IPR025487">
    <property type="entry name" value="DUF4379"/>
</dbReference>
<protein>
    <recommendedName>
        <fullName evidence="1">Treble clef zinc finger domain-containing protein</fullName>
    </recommendedName>
</protein>
<dbReference type="Pfam" id="PF14311">
    <property type="entry name" value="DUF4379"/>
    <property type="match status" value="2"/>
</dbReference>
<dbReference type="PANTHER" id="PTHR37317:SF1">
    <property type="entry name" value="ZINC-RIBBON DOMAIN-CONTAINING PROTEIN-RELATED"/>
    <property type="match status" value="1"/>
</dbReference>
<feature type="domain" description="Treble clef zinc finger" evidence="1">
    <location>
        <begin position="34"/>
        <end position="90"/>
    </location>
</feature>
<dbReference type="OrthoDB" id="276277at2759"/>
<dbReference type="AlphaFoldDB" id="D8M471"/>
<keyword evidence="3" id="KW-1185">Reference proteome</keyword>